<proteinExistence type="predicted"/>
<accession>A0A6J6PMR8</accession>
<dbReference type="EMBL" id="CAEZYE010000002">
    <property type="protein sequence ID" value="CAB4699919.1"/>
    <property type="molecule type" value="Genomic_DNA"/>
</dbReference>
<dbReference type="EMBL" id="CAFAAS010000006">
    <property type="protein sequence ID" value="CAB4805017.1"/>
    <property type="molecule type" value="Genomic_DNA"/>
</dbReference>
<evidence type="ECO:0000313" key="2">
    <source>
        <dbReference type="EMBL" id="CAB4805017.1"/>
    </source>
</evidence>
<protein>
    <submittedName>
        <fullName evidence="1">Unannotated protein</fullName>
    </submittedName>
</protein>
<dbReference type="EMBL" id="CAFBRZ010000061">
    <property type="protein sequence ID" value="CAB5156716.1"/>
    <property type="molecule type" value="Genomic_DNA"/>
</dbReference>
<dbReference type="EMBL" id="CAFBMU010000005">
    <property type="protein sequence ID" value="CAB4920944.1"/>
    <property type="molecule type" value="Genomic_DNA"/>
</dbReference>
<gene>
    <name evidence="1" type="ORF">UFOPK2655_00066</name>
    <name evidence="2" type="ORF">UFOPK3077_00790</name>
    <name evidence="3" type="ORF">UFOPK3667_00686</name>
    <name evidence="4" type="ORF">UFOPK3903_00740</name>
    <name evidence="5" type="ORF">UFOPK4444_01017</name>
</gene>
<evidence type="ECO:0000313" key="5">
    <source>
        <dbReference type="EMBL" id="CAB5156716.1"/>
    </source>
</evidence>
<dbReference type="Pfam" id="PF20060">
    <property type="entry name" value="DUF6459"/>
    <property type="match status" value="1"/>
</dbReference>
<evidence type="ECO:0000313" key="3">
    <source>
        <dbReference type="EMBL" id="CAB4920944.1"/>
    </source>
</evidence>
<dbReference type="EMBL" id="CAFBOD010000006">
    <property type="protein sequence ID" value="CAB4974462.1"/>
    <property type="molecule type" value="Genomic_DNA"/>
</dbReference>
<reference evidence="1" key="1">
    <citation type="submission" date="2020-05" db="EMBL/GenBank/DDBJ databases">
        <authorList>
            <person name="Chiriac C."/>
            <person name="Salcher M."/>
            <person name="Ghai R."/>
            <person name="Kavagutti S V."/>
        </authorList>
    </citation>
    <scope>NUCLEOTIDE SEQUENCE</scope>
</reference>
<evidence type="ECO:0000313" key="1">
    <source>
        <dbReference type="EMBL" id="CAB4699919.1"/>
    </source>
</evidence>
<evidence type="ECO:0000313" key="4">
    <source>
        <dbReference type="EMBL" id="CAB4974462.1"/>
    </source>
</evidence>
<dbReference type="AlphaFoldDB" id="A0A6J6PMR8"/>
<dbReference type="InterPro" id="IPR045596">
    <property type="entry name" value="DUF6459"/>
</dbReference>
<sequence length="175" mass="20073">MTTNPLYEASPEFNSIEIIEISSDVNEDWLHPILEIFRPEPAPVIEKSEKLYLVPTSFGDEFDPEFAPVPTSAEDLPELSRWCEDFARNVLEVYAGKRPPKQLTSLFHHRVYVQLLEKSGSQKEIGKIRKLHVTQPLIGICEATMTVRFGARLRALVFRFEGVDKRWLCTSLTLL</sequence>
<organism evidence="1">
    <name type="scientific">freshwater metagenome</name>
    <dbReference type="NCBI Taxonomy" id="449393"/>
    <lineage>
        <taxon>unclassified sequences</taxon>
        <taxon>metagenomes</taxon>
        <taxon>ecological metagenomes</taxon>
    </lineage>
</organism>
<name>A0A6J6PMR8_9ZZZZ</name>